<dbReference type="EMBL" id="CAJOAX010002673">
    <property type="protein sequence ID" value="CAF3811740.1"/>
    <property type="molecule type" value="Genomic_DNA"/>
</dbReference>
<feature type="region of interest" description="Disordered" evidence="2">
    <location>
        <begin position="1"/>
        <end position="28"/>
    </location>
</feature>
<evidence type="ECO:0000256" key="1">
    <source>
        <dbReference type="SAM" id="Coils"/>
    </source>
</evidence>
<gene>
    <name evidence="4" type="ORF">OTI717_LOCUS18866</name>
    <name evidence="3" type="ORF">RFH988_LOCUS17983</name>
</gene>
<proteinExistence type="predicted"/>
<accession>A0A814M7Q9</accession>
<comment type="caution">
    <text evidence="3">The sequence shown here is derived from an EMBL/GenBank/DDBJ whole genome shotgun (WGS) entry which is preliminary data.</text>
</comment>
<protein>
    <submittedName>
        <fullName evidence="3">Uncharacterized protein</fullName>
    </submittedName>
</protein>
<feature type="coiled-coil region" evidence="1">
    <location>
        <begin position="30"/>
        <end position="75"/>
    </location>
</feature>
<keyword evidence="1" id="KW-0175">Coiled coil</keyword>
<organism evidence="3 5">
    <name type="scientific">Rotaria sordida</name>
    <dbReference type="NCBI Taxonomy" id="392033"/>
    <lineage>
        <taxon>Eukaryota</taxon>
        <taxon>Metazoa</taxon>
        <taxon>Spiralia</taxon>
        <taxon>Gnathifera</taxon>
        <taxon>Rotifera</taxon>
        <taxon>Eurotatoria</taxon>
        <taxon>Bdelloidea</taxon>
        <taxon>Philodinida</taxon>
        <taxon>Philodinidae</taxon>
        <taxon>Rotaria</taxon>
    </lineage>
</organism>
<name>A0A814M7Q9_9BILA</name>
<dbReference type="AlphaFoldDB" id="A0A814M7Q9"/>
<dbReference type="OrthoDB" id="10049511at2759"/>
<evidence type="ECO:0000313" key="5">
    <source>
        <dbReference type="Proteomes" id="UP000663882"/>
    </source>
</evidence>
<evidence type="ECO:0000313" key="4">
    <source>
        <dbReference type="EMBL" id="CAF3811740.1"/>
    </source>
</evidence>
<evidence type="ECO:0000313" key="3">
    <source>
        <dbReference type="EMBL" id="CAF1075158.1"/>
    </source>
</evidence>
<dbReference type="Proteomes" id="UP000663882">
    <property type="component" value="Unassembled WGS sequence"/>
</dbReference>
<dbReference type="Proteomes" id="UP000663823">
    <property type="component" value="Unassembled WGS sequence"/>
</dbReference>
<dbReference type="EMBL" id="CAJNOO010000990">
    <property type="protein sequence ID" value="CAF1075158.1"/>
    <property type="molecule type" value="Genomic_DNA"/>
</dbReference>
<reference evidence="3" key="1">
    <citation type="submission" date="2021-02" db="EMBL/GenBank/DDBJ databases">
        <authorList>
            <person name="Nowell W R."/>
        </authorList>
    </citation>
    <scope>NUCLEOTIDE SEQUENCE</scope>
</reference>
<sequence length="88" mass="10268">MRFDREPTRSPSRSPPPFHDDNDNNDVDNETELQANIAEKETEMRHTQELLNEQMRQAEVTLTQLRQVNHLLEEQFKILASGHVNTQG</sequence>
<evidence type="ECO:0000256" key="2">
    <source>
        <dbReference type="SAM" id="MobiDB-lite"/>
    </source>
</evidence>